<gene>
    <name evidence="1" type="ORF">AMORRO_LOCUS1659</name>
</gene>
<dbReference type="Proteomes" id="UP000789342">
    <property type="component" value="Unassembled WGS sequence"/>
</dbReference>
<organism evidence="1 2">
    <name type="scientific">Acaulospora morrowiae</name>
    <dbReference type="NCBI Taxonomy" id="94023"/>
    <lineage>
        <taxon>Eukaryota</taxon>
        <taxon>Fungi</taxon>
        <taxon>Fungi incertae sedis</taxon>
        <taxon>Mucoromycota</taxon>
        <taxon>Glomeromycotina</taxon>
        <taxon>Glomeromycetes</taxon>
        <taxon>Diversisporales</taxon>
        <taxon>Acaulosporaceae</taxon>
        <taxon>Acaulospora</taxon>
    </lineage>
</organism>
<proteinExistence type="predicted"/>
<comment type="caution">
    <text evidence="1">The sequence shown here is derived from an EMBL/GenBank/DDBJ whole genome shotgun (WGS) entry which is preliminary data.</text>
</comment>
<dbReference type="AlphaFoldDB" id="A0A9N8VU44"/>
<dbReference type="EMBL" id="CAJVPV010000631">
    <property type="protein sequence ID" value="CAG8466630.1"/>
    <property type="molecule type" value="Genomic_DNA"/>
</dbReference>
<evidence type="ECO:0000313" key="1">
    <source>
        <dbReference type="EMBL" id="CAG8466630.1"/>
    </source>
</evidence>
<name>A0A9N8VU44_9GLOM</name>
<evidence type="ECO:0000313" key="2">
    <source>
        <dbReference type="Proteomes" id="UP000789342"/>
    </source>
</evidence>
<accession>A0A9N8VU44</accession>
<sequence length="184" mass="21114">MAVISATETVTLRDHYTDDYMMVKLMFIAPINRSPSSMPPSFHESSSHITSRQSFPAHYFPVTIWNTTLSMSPVQSYRAIQEDKGIACNQREDLFGQVRSTDSTIEKFTENRMHFKRNADRSTMKGKDHGGKRLDEDVASSILGTTTFRIRSIRSYCLMIKEFGKFQKIIFFAENKMSDRCSPS</sequence>
<reference evidence="1" key="1">
    <citation type="submission" date="2021-06" db="EMBL/GenBank/DDBJ databases">
        <authorList>
            <person name="Kallberg Y."/>
            <person name="Tangrot J."/>
            <person name="Rosling A."/>
        </authorList>
    </citation>
    <scope>NUCLEOTIDE SEQUENCE</scope>
    <source>
        <strain evidence="1">CL551</strain>
    </source>
</reference>
<protein>
    <submittedName>
        <fullName evidence="1">1058_t:CDS:1</fullName>
    </submittedName>
</protein>
<keyword evidence="2" id="KW-1185">Reference proteome</keyword>